<protein>
    <submittedName>
        <fullName evidence="1">Putative membrane protein</fullName>
    </submittedName>
</protein>
<reference evidence="1 2" key="1">
    <citation type="submission" date="2016-08" db="EMBL/GenBank/DDBJ databases">
        <authorList>
            <person name="Seilhamer J.J."/>
        </authorList>
    </citation>
    <scope>NUCLEOTIDE SEQUENCE [LARGE SCALE GENOMIC DNA]</scope>
    <source>
        <strain evidence="1">M3/6</strain>
    </source>
</reference>
<sequence length="175" mass="19526">MKTNEFIFLAILLTGIILLPGCGSTKGYQGTKMESTDLARIRQGDHKLRIKGKKTSESALLVKVDTVSVGSYMKGFPKHTDVLPGERTVEIRHFQQWKDKAAMSGAMFGLIGASIAESNNPHTHYKLVFTAEKGKEYTILPMTDETTEKPLFYVIDATANDTIHPRVIQIEKKKK</sequence>
<dbReference type="RefSeq" id="WP_076930795.1">
    <property type="nucleotide sequence ID" value="NZ_LT605205.1"/>
</dbReference>
<proteinExistence type="predicted"/>
<keyword evidence="2" id="KW-1185">Reference proteome</keyword>
<dbReference type="Proteomes" id="UP000187464">
    <property type="component" value="Chromosome I"/>
</dbReference>
<accession>A0A1R3SX66</accession>
<evidence type="ECO:0000313" key="1">
    <source>
        <dbReference type="EMBL" id="SCD20863.1"/>
    </source>
</evidence>
<organism evidence="1 2">
    <name type="scientific">Proteiniphilum saccharofermentans</name>
    <dbReference type="NCBI Taxonomy" id="1642647"/>
    <lineage>
        <taxon>Bacteria</taxon>
        <taxon>Pseudomonadati</taxon>
        <taxon>Bacteroidota</taxon>
        <taxon>Bacteroidia</taxon>
        <taxon>Bacteroidales</taxon>
        <taxon>Dysgonomonadaceae</taxon>
        <taxon>Proteiniphilum</taxon>
    </lineage>
</organism>
<gene>
    <name evidence="1" type="ORF">PSM36_2056</name>
</gene>
<dbReference type="AlphaFoldDB" id="A0A1R3SX66"/>
<dbReference type="KEGG" id="psac:PSM36_2056"/>
<evidence type="ECO:0000313" key="2">
    <source>
        <dbReference type="Proteomes" id="UP000187464"/>
    </source>
</evidence>
<name>A0A1R3SX66_9BACT</name>
<dbReference type="EMBL" id="LT605205">
    <property type="protein sequence ID" value="SCD20863.1"/>
    <property type="molecule type" value="Genomic_DNA"/>
</dbReference>